<dbReference type="GO" id="GO:0004854">
    <property type="term" value="F:xanthine dehydrogenase activity"/>
    <property type="evidence" value="ECO:0007669"/>
    <property type="project" value="UniProtKB-EC"/>
</dbReference>
<dbReference type="Gene3D" id="3.30.365.10">
    <property type="entry name" value="Aldehyde oxidase/xanthine dehydrogenase, molybdopterin binding domain"/>
    <property type="match status" value="4"/>
</dbReference>
<dbReference type="InterPro" id="IPR036856">
    <property type="entry name" value="Ald_Oxase/Xan_DH_a/b_sf"/>
</dbReference>
<dbReference type="InterPro" id="IPR046867">
    <property type="entry name" value="AldOxase/xan_DH_MoCoBD2"/>
</dbReference>
<dbReference type="EMBL" id="JAGGLG010000022">
    <property type="protein sequence ID" value="MBP2019113.1"/>
    <property type="molecule type" value="Genomic_DNA"/>
</dbReference>
<dbReference type="Proteomes" id="UP001519289">
    <property type="component" value="Unassembled WGS sequence"/>
</dbReference>
<dbReference type="Pfam" id="PF01315">
    <property type="entry name" value="Ald_Xan_dh_C"/>
    <property type="match status" value="1"/>
</dbReference>
<dbReference type="SUPFAM" id="SSF54665">
    <property type="entry name" value="CO dehydrogenase molybdoprotein N-domain-like"/>
    <property type="match status" value="1"/>
</dbReference>
<dbReference type="SMART" id="SM01008">
    <property type="entry name" value="Ald_Xan_dh_C"/>
    <property type="match status" value="1"/>
</dbReference>
<organism evidence="4 5">
    <name type="scientific">Symbiobacterium terraclitae</name>
    <dbReference type="NCBI Taxonomy" id="557451"/>
    <lineage>
        <taxon>Bacteria</taxon>
        <taxon>Bacillati</taxon>
        <taxon>Bacillota</taxon>
        <taxon>Clostridia</taxon>
        <taxon>Eubacteriales</taxon>
        <taxon>Symbiobacteriaceae</taxon>
        <taxon>Symbiobacterium</taxon>
    </lineage>
</organism>
<dbReference type="PANTHER" id="PTHR11908:SF132">
    <property type="entry name" value="ALDEHYDE OXIDASE 1-RELATED"/>
    <property type="match status" value="1"/>
</dbReference>
<evidence type="ECO:0000256" key="1">
    <source>
        <dbReference type="ARBA" id="ARBA00022505"/>
    </source>
</evidence>
<keyword evidence="1" id="KW-0500">Molybdenum</keyword>
<accession>A0ABS4JUB4</accession>
<name>A0ABS4JUB4_9FIRM</name>
<dbReference type="InterPro" id="IPR016208">
    <property type="entry name" value="Ald_Oxase/xanthine_DH-like"/>
</dbReference>
<dbReference type="Pfam" id="PF20256">
    <property type="entry name" value="MoCoBD_2"/>
    <property type="match status" value="1"/>
</dbReference>
<evidence type="ECO:0000313" key="5">
    <source>
        <dbReference type="Proteomes" id="UP001519289"/>
    </source>
</evidence>
<keyword evidence="5" id="KW-1185">Reference proteome</keyword>
<protein>
    <submittedName>
        <fullName evidence="4">Xanthine dehydrogenase YagR molybdenum-binding subunit</fullName>
        <ecNumber evidence="4">1.17.1.4</ecNumber>
    </submittedName>
</protein>
<comment type="caution">
    <text evidence="4">The sequence shown here is derived from an EMBL/GenBank/DDBJ whole genome shotgun (WGS) entry which is preliminary data.</text>
</comment>
<dbReference type="EC" id="1.17.1.4" evidence="4"/>
<evidence type="ECO:0000313" key="4">
    <source>
        <dbReference type="EMBL" id="MBP2019113.1"/>
    </source>
</evidence>
<dbReference type="InterPro" id="IPR008274">
    <property type="entry name" value="AldOxase/xan_DH_MoCoBD1"/>
</dbReference>
<dbReference type="PANTHER" id="PTHR11908">
    <property type="entry name" value="XANTHINE DEHYDROGENASE"/>
    <property type="match status" value="1"/>
</dbReference>
<evidence type="ECO:0000256" key="2">
    <source>
        <dbReference type="ARBA" id="ARBA00023002"/>
    </source>
</evidence>
<gene>
    <name evidence="4" type="ORF">J2Z79_002530</name>
</gene>
<dbReference type="InterPro" id="IPR037165">
    <property type="entry name" value="AldOxase/xan_DH_Mopterin-bd_sf"/>
</dbReference>
<sequence>MPFVKTRVEIEGHVSEIIVEVPENEVEPWRPDEKLRIVGQRIPRIEGVARVTGKAVYTTDVQLPGMLWCKILRSPYPHAEIVEIDTTEAEKIPGVVAVIHHGNTDPITVSGQGLVFNPVLRYVGAEVAAVAAVSEHVARDAVAAIRVTYKPLPFVLDPEKALEPDAPQVHPDGKVLGGGPRIIERGDVAQGEREADVVVEETFRMPAVHHCCMEPHGCVAVWDTDDTLTMYDSTQSVTNVQSGLAGAFGLPRSKVRVLREYMGGGFGSKTGLEKYHVITALLARKTRQPVKLTLERWEEIVTTGHRPYTVQKIRAGCKRDGTLTFIDLKAYVSAGAEGGRFALNSGIPAREMYLCPNVRTEEYAVYTNHMTNTAMRGPGNKEGMAPLEAVMDRLAYAIGMDPIEFRKKNDTPWGDQVAKVPYSSKGLSQAYDLGAKAIGWAEKRRKVPGSDPGPVKRGIGVGSLIWGAGGGPPSAANVIINTDGSIILQSAFNDIGEGATTAMAMVCAEELHVPLSLIQVRNGDTALGVFDNGTFGSRLTPSLTPAIRNAAADARRQVLQAVSELMDRDVNDLYMEEGVIRSRTDPSFAEPLANVARRFTHAVVGGGFRGPNPSDYRVTAFGAQFAEVEVDTRTGQVRVLKLVAAHDCGRAINPFLVEGQIHGGLALGRGYAMSEERVIDPNTGVVVTCNYTDYKLPTAIDMPEQVPIIVPQIDEHSNNTNTKGMAEPPGIPTAAAIVNAIYNATGVVVTELPLTAARVLRALRAAGK</sequence>
<dbReference type="RefSeq" id="WP_209467229.1">
    <property type="nucleotide sequence ID" value="NZ_JAGGLG010000022.1"/>
</dbReference>
<reference evidence="4 5" key="1">
    <citation type="submission" date="2021-03" db="EMBL/GenBank/DDBJ databases">
        <title>Genomic Encyclopedia of Type Strains, Phase IV (KMG-IV): sequencing the most valuable type-strain genomes for metagenomic binning, comparative biology and taxonomic classification.</title>
        <authorList>
            <person name="Goeker M."/>
        </authorList>
    </citation>
    <scope>NUCLEOTIDE SEQUENCE [LARGE SCALE GENOMIC DNA]</scope>
    <source>
        <strain evidence="4 5">DSM 27138</strain>
    </source>
</reference>
<keyword evidence="2 4" id="KW-0560">Oxidoreductase</keyword>
<proteinExistence type="predicted"/>
<feature type="domain" description="Aldehyde oxidase/xanthine dehydrogenase a/b hammerhead" evidence="3">
    <location>
        <begin position="52"/>
        <end position="153"/>
    </location>
</feature>
<dbReference type="Pfam" id="PF02738">
    <property type="entry name" value="MoCoBD_1"/>
    <property type="match status" value="1"/>
</dbReference>
<evidence type="ECO:0000259" key="3">
    <source>
        <dbReference type="SMART" id="SM01008"/>
    </source>
</evidence>
<dbReference type="Gene3D" id="3.90.1170.50">
    <property type="entry name" value="Aldehyde oxidase/xanthine dehydrogenase, a/b hammerhead"/>
    <property type="match status" value="1"/>
</dbReference>
<dbReference type="SUPFAM" id="SSF56003">
    <property type="entry name" value="Molybdenum cofactor-binding domain"/>
    <property type="match status" value="1"/>
</dbReference>
<dbReference type="InterPro" id="IPR000674">
    <property type="entry name" value="Ald_Oxase/Xan_DH_a/b"/>
</dbReference>